<dbReference type="Proteomes" id="UP000260983">
    <property type="component" value="Unassembled WGS sequence"/>
</dbReference>
<name>A0A3E5B6S9_9BACE</name>
<comment type="caution">
    <text evidence="1">The sequence shown here is derived from an EMBL/GenBank/DDBJ whole genome shotgun (WGS) entry which is preliminary data.</text>
</comment>
<proteinExistence type="predicted"/>
<accession>A0A3E5B6S9</accession>
<organism evidence="1 2">
    <name type="scientific">Bacteroides oleiciplenus</name>
    <dbReference type="NCBI Taxonomy" id="626931"/>
    <lineage>
        <taxon>Bacteria</taxon>
        <taxon>Pseudomonadati</taxon>
        <taxon>Bacteroidota</taxon>
        <taxon>Bacteroidia</taxon>
        <taxon>Bacteroidales</taxon>
        <taxon>Bacteroidaceae</taxon>
        <taxon>Bacteroides</taxon>
    </lineage>
</organism>
<dbReference type="AlphaFoldDB" id="A0A3E5B6S9"/>
<evidence type="ECO:0000313" key="2">
    <source>
        <dbReference type="Proteomes" id="UP000260983"/>
    </source>
</evidence>
<protein>
    <submittedName>
        <fullName evidence="1">Uncharacterized protein</fullName>
    </submittedName>
</protein>
<reference evidence="1 2" key="1">
    <citation type="submission" date="2018-08" db="EMBL/GenBank/DDBJ databases">
        <title>A genome reference for cultivated species of the human gut microbiota.</title>
        <authorList>
            <person name="Zou Y."/>
            <person name="Xue W."/>
            <person name="Luo G."/>
        </authorList>
    </citation>
    <scope>NUCLEOTIDE SEQUENCE [LARGE SCALE GENOMIC DNA]</scope>
    <source>
        <strain evidence="1 2">OM05-15BH</strain>
    </source>
</reference>
<dbReference type="EMBL" id="QSUL01000011">
    <property type="protein sequence ID" value="RGN33246.1"/>
    <property type="molecule type" value="Genomic_DNA"/>
</dbReference>
<sequence>MLALSDFFRKRVQKYIIFQYGSFLVSKFETFLKYKLLYSFKSPKSHQWYWVWVEVYMHNYLKANEGTFTGTLIRFYDLFTTKHYFILL</sequence>
<evidence type="ECO:0000313" key="1">
    <source>
        <dbReference type="EMBL" id="RGN33246.1"/>
    </source>
</evidence>
<gene>
    <name evidence="1" type="ORF">DXB65_16065</name>
</gene>